<dbReference type="EMBL" id="JBHSKP010000010">
    <property type="protein sequence ID" value="MFC5153543.1"/>
    <property type="molecule type" value="Genomic_DNA"/>
</dbReference>
<dbReference type="Proteomes" id="UP001596160">
    <property type="component" value="Unassembled WGS sequence"/>
</dbReference>
<organism evidence="1 2">
    <name type="scientific">Streptomyces amakusaensis</name>
    <dbReference type="NCBI Taxonomy" id="67271"/>
    <lineage>
        <taxon>Bacteria</taxon>
        <taxon>Bacillati</taxon>
        <taxon>Actinomycetota</taxon>
        <taxon>Actinomycetes</taxon>
        <taxon>Kitasatosporales</taxon>
        <taxon>Streptomycetaceae</taxon>
        <taxon>Streptomyces</taxon>
    </lineage>
</organism>
<evidence type="ECO:0008006" key="3">
    <source>
        <dbReference type="Google" id="ProtNLM"/>
    </source>
</evidence>
<reference evidence="2" key="1">
    <citation type="journal article" date="2019" name="Int. J. Syst. Evol. Microbiol.">
        <title>The Global Catalogue of Microorganisms (GCM) 10K type strain sequencing project: providing services to taxonomists for standard genome sequencing and annotation.</title>
        <authorList>
            <consortium name="The Broad Institute Genomics Platform"/>
            <consortium name="The Broad Institute Genome Sequencing Center for Infectious Disease"/>
            <person name="Wu L."/>
            <person name="Ma J."/>
        </authorList>
    </citation>
    <scope>NUCLEOTIDE SEQUENCE [LARGE SCALE GENOMIC DNA]</scope>
    <source>
        <strain evidence="2">PCU 266</strain>
    </source>
</reference>
<name>A0ABW0AIN3_9ACTN</name>
<comment type="caution">
    <text evidence="1">The sequence shown here is derived from an EMBL/GenBank/DDBJ whole genome shotgun (WGS) entry which is preliminary data.</text>
</comment>
<proteinExistence type="predicted"/>
<accession>A0ABW0AIN3</accession>
<evidence type="ECO:0000313" key="1">
    <source>
        <dbReference type="EMBL" id="MFC5153543.1"/>
    </source>
</evidence>
<keyword evidence="2" id="KW-1185">Reference proteome</keyword>
<gene>
    <name evidence="1" type="ORF">ACFPRH_17560</name>
</gene>
<sequence>MLLTAPARRRAAVAVAVAVAGIGTAGVLRWVEGDTTPYGLQDSPAVRVEVRAENSRYPDTRETAEDVSELVRVYVQRLLAGDADRLAEVGAPWFTGREARARASIRKYGEAAGGPVRAVVREPVVPCLAQVELRFDGGARQVVELTRDDGIWWVAMGDGDPMKP</sequence>
<protein>
    <recommendedName>
        <fullName evidence="3">Secreted protein</fullName>
    </recommendedName>
</protein>
<dbReference type="RefSeq" id="WP_344479491.1">
    <property type="nucleotide sequence ID" value="NZ_BAAASB010000012.1"/>
</dbReference>
<evidence type="ECO:0000313" key="2">
    <source>
        <dbReference type="Proteomes" id="UP001596160"/>
    </source>
</evidence>